<dbReference type="OrthoDB" id="1201222at2"/>
<protein>
    <submittedName>
        <fullName evidence="2">Uncharacterized protein</fullName>
    </submittedName>
</protein>
<keyword evidence="1" id="KW-0472">Membrane</keyword>
<feature type="transmembrane region" description="Helical" evidence="1">
    <location>
        <begin position="49"/>
        <end position="66"/>
    </location>
</feature>
<evidence type="ECO:0000313" key="3">
    <source>
        <dbReference type="Proteomes" id="UP000249873"/>
    </source>
</evidence>
<keyword evidence="1" id="KW-1133">Transmembrane helix</keyword>
<reference evidence="2 3" key="1">
    <citation type="submission" date="2018-05" db="EMBL/GenBank/DDBJ databases">
        <title>Complete genome sequence of Arcticibacterium luteifluviistationis SM1504T, a cytophagaceae bacterium isolated from Arctic surface seawater.</title>
        <authorList>
            <person name="Li Y."/>
            <person name="Qin Q.-L."/>
        </authorList>
    </citation>
    <scope>NUCLEOTIDE SEQUENCE [LARGE SCALE GENOMIC DNA]</scope>
    <source>
        <strain evidence="2 3">SM1504</strain>
    </source>
</reference>
<dbReference type="EMBL" id="CP029480">
    <property type="protein sequence ID" value="AWW00112.1"/>
    <property type="molecule type" value="Genomic_DNA"/>
</dbReference>
<keyword evidence="3" id="KW-1185">Reference proteome</keyword>
<dbReference type="AlphaFoldDB" id="A0A2Z4GG12"/>
<feature type="transmembrane region" description="Helical" evidence="1">
    <location>
        <begin position="21"/>
        <end position="37"/>
    </location>
</feature>
<name>A0A2Z4GG12_9BACT</name>
<evidence type="ECO:0000256" key="1">
    <source>
        <dbReference type="SAM" id="Phobius"/>
    </source>
</evidence>
<proteinExistence type="predicted"/>
<organism evidence="2 3">
    <name type="scientific">Arcticibacterium luteifluviistationis</name>
    <dbReference type="NCBI Taxonomy" id="1784714"/>
    <lineage>
        <taxon>Bacteria</taxon>
        <taxon>Pseudomonadati</taxon>
        <taxon>Bacteroidota</taxon>
        <taxon>Cytophagia</taxon>
        <taxon>Cytophagales</taxon>
        <taxon>Leadbetterellaceae</taxon>
        <taxon>Arcticibacterium</taxon>
    </lineage>
</organism>
<evidence type="ECO:0000313" key="2">
    <source>
        <dbReference type="EMBL" id="AWW00112.1"/>
    </source>
</evidence>
<sequence length="203" mass="23582">MNAARFQIFVPKKGIRISRSIILFGLVMICLSILTLNKQLFNIEGLDKVLIFILLALLALIVYFKISRQFEIEKIHGQLKGYIDFFEDRVIIDGVTYHLDQLSKIEINYGDYYSSNLFSSGLEPALSNGTQNRVTLFLNNGEELEVLFQVKEKDFLSGMRTHLISYHKKDKISWVRLMYDLRLNDYDEIQAFKKSLKETNGLL</sequence>
<dbReference type="KEGG" id="als:DJ013_18840"/>
<dbReference type="Proteomes" id="UP000249873">
    <property type="component" value="Chromosome"/>
</dbReference>
<gene>
    <name evidence="2" type="ORF">DJ013_18840</name>
</gene>
<keyword evidence="1" id="KW-0812">Transmembrane</keyword>
<accession>A0A2Z4GG12</accession>